<dbReference type="GeneID" id="28769576"/>
<dbReference type="AlphaFoldDB" id="A0A177BVC3"/>
<reference evidence="2 3" key="1">
    <citation type="submission" date="2016-05" db="EMBL/GenBank/DDBJ databases">
        <title>Comparative analysis of secretome profiles of manganese(II)-oxidizing ascomycete fungi.</title>
        <authorList>
            <consortium name="DOE Joint Genome Institute"/>
            <person name="Zeiner C.A."/>
            <person name="Purvine S.O."/>
            <person name="Zink E.M."/>
            <person name="Wu S."/>
            <person name="Pasa-Tolic L."/>
            <person name="Chaput D.L."/>
            <person name="Haridas S."/>
            <person name="Grigoriev I.V."/>
            <person name="Santelli C.M."/>
            <person name="Hansel C.M."/>
        </authorList>
    </citation>
    <scope>NUCLEOTIDE SEQUENCE [LARGE SCALE GENOMIC DNA]</scope>
    <source>
        <strain evidence="2 3">AP3s5-JAC2a</strain>
    </source>
</reference>
<feature type="region of interest" description="Disordered" evidence="1">
    <location>
        <begin position="110"/>
        <end position="228"/>
    </location>
</feature>
<name>A0A177BVC3_9PLEO</name>
<organism evidence="2 3">
    <name type="scientific">Paraphaeosphaeria sporulosa</name>
    <dbReference type="NCBI Taxonomy" id="1460663"/>
    <lineage>
        <taxon>Eukaryota</taxon>
        <taxon>Fungi</taxon>
        <taxon>Dikarya</taxon>
        <taxon>Ascomycota</taxon>
        <taxon>Pezizomycotina</taxon>
        <taxon>Dothideomycetes</taxon>
        <taxon>Pleosporomycetidae</taxon>
        <taxon>Pleosporales</taxon>
        <taxon>Massarineae</taxon>
        <taxon>Didymosphaeriaceae</taxon>
        <taxon>Paraphaeosphaeria</taxon>
    </lineage>
</organism>
<feature type="compositionally biased region" description="Polar residues" evidence="1">
    <location>
        <begin position="119"/>
        <end position="129"/>
    </location>
</feature>
<dbReference type="RefSeq" id="XP_018029286.1">
    <property type="nucleotide sequence ID" value="XM_018186090.1"/>
</dbReference>
<dbReference type="OrthoDB" id="5422320at2759"/>
<evidence type="ECO:0000313" key="2">
    <source>
        <dbReference type="EMBL" id="OAF98920.1"/>
    </source>
</evidence>
<accession>A0A177BVC3</accession>
<feature type="compositionally biased region" description="Basic residues" evidence="1">
    <location>
        <begin position="155"/>
        <end position="173"/>
    </location>
</feature>
<proteinExistence type="predicted"/>
<feature type="compositionally biased region" description="Basic and acidic residues" evidence="1">
    <location>
        <begin position="218"/>
        <end position="228"/>
    </location>
</feature>
<evidence type="ECO:0000313" key="3">
    <source>
        <dbReference type="Proteomes" id="UP000077069"/>
    </source>
</evidence>
<dbReference type="Pfam" id="PF12720">
    <property type="entry name" value="DUF3807"/>
    <property type="match status" value="1"/>
</dbReference>
<dbReference type="InParanoid" id="A0A177BVC3"/>
<dbReference type="PANTHER" id="PTHR40642:SF1">
    <property type="entry name" value="YALI0F31295P"/>
    <property type="match status" value="1"/>
</dbReference>
<feature type="compositionally biased region" description="Basic and acidic residues" evidence="1">
    <location>
        <begin position="174"/>
        <end position="199"/>
    </location>
</feature>
<dbReference type="STRING" id="1460663.A0A177BVC3"/>
<dbReference type="EMBL" id="KV441563">
    <property type="protein sequence ID" value="OAF98920.1"/>
    <property type="molecule type" value="Genomic_DNA"/>
</dbReference>
<dbReference type="InterPro" id="IPR024526">
    <property type="entry name" value="DUF3807"/>
</dbReference>
<dbReference type="PANTHER" id="PTHR40642">
    <property type="entry name" value="YALI0F31295P"/>
    <property type="match status" value="1"/>
</dbReference>
<protein>
    <submittedName>
        <fullName evidence="2">Uncharacterized protein</fullName>
    </submittedName>
</protein>
<evidence type="ECO:0000256" key="1">
    <source>
        <dbReference type="SAM" id="MobiDB-lite"/>
    </source>
</evidence>
<dbReference type="Proteomes" id="UP000077069">
    <property type="component" value="Unassembled WGS sequence"/>
</dbReference>
<keyword evidence="3" id="KW-1185">Reference proteome</keyword>
<gene>
    <name evidence="2" type="ORF">CC84DRAFT_409537</name>
</gene>
<sequence>MELPIPTVTEDDLRQFHGKHFPSAPTPEHHIQAVDHAAQHEYYDEGDDGLGYYEDGVKRTLTDEEIAIFRHSEIQRILLERRRRKEAGEPIFDAHTPQVDTENVTALPGATSARAASPASDQSTPMSISSDDDDQTQAPPVEQPQQKWAVTSAKTRARNAKNRQKNRKNHRERKKEERKRQEREAKQARRTAEQQAQHEQDEESDEWDPWHQANGPDAQKEDAVDLDY</sequence>